<dbReference type="PATRIC" id="fig|1938.6.peg.864"/>
<accession>A0A0L8LCL0</accession>
<evidence type="ECO:0000313" key="3">
    <source>
        <dbReference type="Proteomes" id="UP000037023"/>
    </source>
</evidence>
<gene>
    <name evidence="2" type="ORF">ADK34_03920</name>
</gene>
<feature type="compositionally biased region" description="Basic and acidic residues" evidence="1">
    <location>
        <begin position="54"/>
        <end position="69"/>
    </location>
</feature>
<dbReference type="AlphaFoldDB" id="A0A0L8LCL0"/>
<reference evidence="2 3" key="1">
    <citation type="submission" date="2015-06" db="EMBL/GenBank/DDBJ databases">
        <authorList>
            <person name="Hoefler B.C."/>
            <person name="Straight P.D."/>
        </authorList>
    </citation>
    <scope>NUCLEOTIDE SEQUENCE [LARGE SCALE GENOMIC DNA]</scope>
    <source>
        <strain evidence="2 3">NRRL 3427</strain>
    </source>
</reference>
<evidence type="ECO:0000313" key="2">
    <source>
        <dbReference type="EMBL" id="KOG35885.1"/>
    </source>
</evidence>
<sequence>MIDHRAAFVMELGGGPRGSIGAVGILVHSVHPGRRPGFSSLPGRPRARGAAPHQQEKPERARPTREIRPPPRTPQPT</sequence>
<organism evidence="2 3">
    <name type="scientific">Streptomyces viridochromogenes</name>
    <dbReference type="NCBI Taxonomy" id="1938"/>
    <lineage>
        <taxon>Bacteria</taxon>
        <taxon>Bacillati</taxon>
        <taxon>Actinomycetota</taxon>
        <taxon>Actinomycetes</taxon>
        <taxon>Kitasatosporales</taxon>
        <taxon>Streptomycetaceae</taxon>
        <taxon>Streptomyces</taxon>
    </lineage>
</organism>
<feature type="region of interest" description="Disordered" evidence="1">
    <location>
        <begin position="30"/>
        <end position="77"/>
    </location>
</feature>
<name>A0A0L8LCL0_STRVR</name>
<dbReference type="EMBL" id="LGUP01000020">
    <property type="protein sequence ID" value="KOG35885.1"/>
    <property type="molecule type" value="Genomic_DNA"/>
</dbReference>
<evidence type="ECO:0000256" key="1">
    <source>
        <dbReference type="SAM" id="MobiDB-lite"/>
    </source>
</evidence>
<dbReference type="Proteomes" id="UP000037023">
    <property type="component" value="Unassembled WGS sequence"/>
</dbReference>
<protein>
    <submittedName>
        <fullName evidence="2">Uncharacterized protein</fullName>
    </submittedName>
</protein>
<proteinExistence type="predicted"/>
<comment type="caution">
    <text evidence="2">The sequence shown here is derived from an EMBL/GenBank/DDBJ whole genome shotgun (WGS) entry which is preliminary data.</text>
</comment>